<dbReference type="PANTHER" id="PTHR30154">
    <property type="entry name" value="LEUCINE-RESPONSIVE REGULATORY PROTEIN"/>
    <property type="match status" value="1"/>
</dbReference>
<dbReference type="InterPro" id="IPR036388">
    <property type="entry name" value="WH-like_DNA-bd_sf"/>
</dbReference>
<protein>
    <submittedName>
        <fullName evidence="5">Lrp/AsnC family transcriptional regulator</fullName>
    </submittedName>
</protein>
<feature type="domain" description="HTH asnC-type" evidence="4">
    <location>
        <begin position="1"/>
        <end position="62"/>
    </location>
</feature>
<dbReference type="InterPro" id="IPR019885">
    <property type="entry name" value="Tscrpt_reg_HTH_AsnC-type_CS"/>
</dbReference>
<dbReference type="InterPro" id="IPR000485">
    <property type="entry name" value="AsnC-type_HTH_dom"/>
</dbReference>
<dbReference type="PROSITE" id="PS00519">
    <property type="entry name" value="HTH_ASNC_1"/>
    <property type="match status" value="1"/>
</dbReference>
<dbReference type="EMBL" id="JAOWKX010000009">
    <property type="protein sequence ID" value="MCV2886208.1"/>
    <property type="molecule type" value="Genomic_DNA"/>
</dbReference>
<evidence type="ECO:0000313" key="5">
    <source>
        <dbReference type="EMBL" id="MCV2886208.1"/>
    </source>
</evidence>
<dbReference type="SMART" id="SM00344">
    <property type="entry name" value="HTH_ASNC"/>
    <property type="match status" value="1"/>
</dbReference>
<dbReference type="PANTHER" id="PTHR30154:SF34">
    <property type="entry name" value="TRANSCRIPTIONAL REGULATOR AZLB"/>
    <property type="match status" value="1"/>
</dbReference>
<dbReference type="InterPro" id="IPR036390">
    <property type="entry name" value="WH_DNA-bd_sf"/>
</dbReference>
<dbReference type="Pfam" id="PF13404">
    <property type="entry name" value="HTH_AsnC-type"/>
    <property type="match status" value="1"/>
</dbReference>
<dbReference type="Gene3D" id="3.30.70.920">
    <property type="match status" value="1"/>
</dbReference>
<dbReference type="InterPro" id="IPR011008">
    <property type="entry name" value="Dimeric_a/b-barrel"/>
</dbReference>
<proteinExistence type="predicted"/>
<keyword evidence="2" id="KW-0238">DNA-binding</keyword>
<name>A0ABT3ABZ5_9ALTE</name>
<dbReference type="Pfam" id="PF01037">
    <property type="entry name" value="AsnC_trans_reg"/>
    <property type="match status" value="1"/>
</dbReference>
<comment type="caution">
    <text evidence="5">The sequence shown here is derived from an EMBL/GenBank/DDBJ whole genome shotgun (WGS) entry which is preliminary data.</text>
</comment>
<dbReference type="RefSeq" id="WP_263713495.1">
    <property type="nucleotide sequence ID" value="NZ_JAOWKX010000009.1"/>
</dbReference>
<dbReference type="PRINTS" id="PR00033">
    <property type="entry name" value="HTHASNC"/>
</dbReference>
<accession>A0ABT3ABZ5</accession>
<keyword evidence="3" id="KW-0804">Transcription</keyword>
<keyword evidence="6" id="KW-1185">Reference proteome</keyword>
<dbReference type="InterPro" id="IPR019888">
    <property type="entry name" value="Tscrpt_reg_AsnC-like"/>
</dbReference>
<dbReference type="SUPFAM" id="SSF46785">
    <property type="entry name" value="Winged helix' DNA-binding domain"/>
    <property type="match status" value="1"/>
</dbReference>
<evidence type="ECO:0000256" key="2">
    <source>
        <dbReference type="ARBA" id="ARBA00023125"/>
    </source>
</evidence>
<evidence type="ECO:0000259" key="4">
    <source>
        <dbReference type="PROSITE" id="PS50956"/>
    </source>
</evidence>
<dbReference type="PROSITE" id="PS50956">
    <property type="entry name" value="HTH_ASNC_2"/>
    <property type="match status" value="1"/>
</dbReference>
<dbReference type="SUPFAM" id="SSF54909">
    <property type="entry name" value="Dimeric alpha+beta barrel"/>
    <property type="match status" value="1"/>
</dbReference>
<dbReference type="InterPro" id="IPR019887">
    <property type="entry name" value="Tscrpt_reg_AsnC/Lrp_C"/>
</dbReference>
<evidence type="ECO:0000256" key="3">
    <source>
        <dbReference type="ARBA" id="ARBA00023163"/>
    </source>
</evidence>
<reference evidence="5 6" key="1">
    <citation type="submission" date="2022-10" db="EMBL/GenBank/DDBJ databases">
        <title>Aestuariibacter sp. AA17 isolated from Montipora capitata coral fragment.</title>
        <authorList>
            <person name="Emsley S.A."/>
            <person name="Pfannmuller K.M."/>
            <person name="Loughran R.M."/>
            <person name="Shlafstein M."/>
            <person name="Papke E."/>
            <person name="Saw J.H."/>
            <person name="Ushijima B."/>
            <person name="Videau P."/>
        </authorList>
    </citation>
    <scope>NUCLEOTIDE SEQUENCE [LARGE SCALE GENOMIC DNA]</scope>
    <source>
        <strain evidence="5 6">AA17</strain>
    </source>
</reference>
<evidence type="ECO:0000256" key="1">
    <source>
        <dbReference type="ARBA" id="ARBA00023015"/>
    </source>
</evidence>
<organism evidence="5 6">
    <name type="scientific">Fluctibacter corallii</name>
    <dbReference type="NCBI Taxonomy" id="2984329"/>
    <lineage>
        <taxon>Bacteria</taxon>
        <taxon>Pseudomonadati</taxon>
        <taxon>Pseudomonadota</taxon>
        <taxon>Gammaproteobacteria</taxon>
        <taxon>Alteromonadales</taxon>
        <taxon>Alteromonadaceae</taxon>
        <taxon>Fluctibacter</taxon>
    </lineage>
</organism>
<sequence length="149" mass="16530">MDNLDKHILAELESDGRQSFSQLGDKVGLSKTPCWNRVKAMQKQGKITQFAAVLSPESLGLNIHALVHAVVDFSQYQAFEAAIIQHPSVRACHAVTGDFDYVLEIHAKDIDDFDTLLRADLSTLPGVQRFKTSISTRMVKANGPYTQML</sequence>
<keyword evidence="1" id="KW-0805">Transcription regulation</keyword>
<gene>
    <name evidence="5" type="ORF">OE749_16060</name>
</gene>
<evidence type="ECO:0000313" key="6">
    <source>
        <dbReference type="Proteomes" id="UP001652504"/>
    </source>
</evidence>
<dbReference type="Proteomes" id="UP001652504">
    <property type="component" value="Unassembled WGS sequence"/>
</dbReference>
<dbReference type="Gene3D" id="1.10.10.10">
    <property type="entry name" value="Winged helix-like DNA-binding domain superfamily/Winged helix DNA-binding domain"/>
    <property type="match status" value="1"/>
</dbReference>